<dbReference type="EMBL" id="WFLM01000001">
    <property type="protein sequence ID" value="KAB8040831.1"/>
    <property type="molecule type" value="Genomic_DNA"/>
</dbReference>
<dbReference type="PANTHER" id="PTHR39217:SF1">
    <property type="entry name" value="GLUTATHIONE SYNTHETASE"/>
    <property type="match status" value="1"/>
</dbReference>
<dbReference type="Proteomes" id="UP000437748">
    <property type="component" value="Unassembled WGS sequence"/>
</dbReference>
<evidence type="ECO:0000313" key="1">
    <source>
        <dbReference type="EMBL" id="KAB8040831.1"/>
    </source>
</evidence>
<gene>
    <name evidence="1" type="ORF">GCL60_02575</name>
</gene>
<dbReference type="Gene3D" id="3.40.50.20">
    <property type="match status" value="1"/>
</dbReference>
<comment type="caution">
    <text evidence="1">The sequence shown here is derived from an EMBL/GenBank/DDBJ whole genome shotgun (WGS) entry which is preliminary data.</text>
</comment>
<dbReference type="InterPro" id="IPR013815">
    <property type="entry name" value="ATP_grasp_subdomain_1"/>
</dbReference>
<dbReference type="AlphaFoldDB" id="A0A6N6VWY8"/>
<keyword evidence="2" id="KW-1185">Reference proteome</keyword>
<reference evidence="1 2" key="1">
    <citation type="submission" date="2019-10" db="EMBL/GenBank/DDBJ databases">
        <title>New species of Slilvanegrellaceae.</title>
        <authorList>
            <person name="Pitt A."/>
            <person name="Hahn M.W."/>
        </authorList>
    </citation>
    <scope>NUCLEOTIDE SEQUENCE [LARGE SCALE GENOMIC DNA]</scope>
    <source>
        <strain evidence="1 2">SP-Ram-0.45-NSY-1</strain>
    </source>
</reference>
<accession>A0A6N6VWY8</accession>
<dbReference type="RefSeq" id="WP_153418350.1">
    <property type="nucleotide sequence ID" value="NZ_WFLM01000001.1"/>
</dbReference>
<dbReference type="InterPro" id="IPR053191">
    <property type="entry name" value="DcsG_Biosynth_Enzyme"/>
</dbReference>
<evidence type="ECO:0000313" key="2">
    <source>
        <dbReference type="Proteomes" id="UP000437748"/>
    </source>
</evidence>
<dbReference type="Gene3D" id="3.30.470.20">
    <property type="entry name" value="ATP-grasp fold, B domain"/>
    <property type="match status" value="1"/>
</dbReference>
<dbReference type="Gene3D" id="3.30.1490.20">
    <property type="entry name" value="ATP-grasp fold, A domain"/>
    <property type="match status" value="1"/>
</dbReference>
<dbReference type="SUPFAM" id="SSF56059">
    <property type="entry name" value="Glutathione synthetase ATP-binding domain-like"/>
    <property type="match status" value="1"/>
</dbReference>
<dbReference type="OrthoDB" id="3373978at2"/>
<dbReference type="GO" id="GO:0005524">
    <property type="term" value="F:ATP binding"/>
    <property type="evidence" value="ECO:0007669"/>
    <property type="project" value="InterPro"/>
</dbReference>
<protein>
    <recommendedName>
        <fullName evidence="3">Prokaryotic glutathione synthetase ATP-binding domain-containing protein</fullName>
    </recommendedName>
</protein>
<dbReference type="PANTHER" id="PTHR39217">
    <property type="match status" value="1"/>
</dbReference>
<evidence type="ECO:0008006" key="3">
    <source>
        <dbReference type="Google" id="ProtNLM"/>
    </source>
</evidence>
<proteinExistence type="predicted"/>
<organism evidence="1 2">
    <name type="scientific">Silvanigrella paludirubra</name>
    <dbReference type="NCBI Taxonomy" id="2499159"/>
    <lineage>
        <taxon>Bacteria</taxon>
        <taxon>Pseudomonadati</taxon>
        <taxon>Bdellovibrionota</taxon>
        <taxon>Oligoflexia</taxon>
        <taxon>Silvanigrellales</taxon>
        <taxon>Silvanigrellaceae</taxon>
        <taxon>Silvanigrella</taxon>
    </lineage>
</organism>
<sequence length="296" mass="35001">MKIALLDSDNKDFFLENCSDFIDEYKLLKPYMKELGADLELINWKNIRNNYKEFDIIFPKRCWDYSQNYPEYLDMLLELKQQKKKMVNNTDLIIWNSHKKYLLDLKKLNLNVGEIIIINKNTDNYFNLIQDFISQNLKSNLNIEFIAKPAIGLGGKHVFKFSKNDIFEKKGEFEEILSQWDLVVQTFFSEIKDEGELSFFFFNHKFSHAIKKIPAINSILAHQLFGAKNLSYIPSLEEINEAKKFISHINPNYARIDLVKHNGKMYLIELELIEPYLYLNENMTENIYAFCKSILG</sequence>
<name>A0A6N6VWY8_9BACT</name>